<dbReference type="InterPro" id="IPR006621">
    <property type="entry name" value="Nose-resist-to-fluoxetine_N"/>
</dbReference>
<evidence type="ECO:0000259" key="1">
    <source>
        <dbReference type="Pfam" id="PF20146"/>
    </source>
</evidence>
<protein>
    <recommendedName>
        <fullName evidence="1">Nose resistant-to-fluoxetine protein N-terminal domain-containing protein</fullName>
    </recommendedName>
</protein>
<organism evidence="2 3">
    <name type="scientific">Eumeta variegata</name>
    <name type="common">Bagworm moth</name>
    <name type="synonym">Eumeta japonica</name>
    <dbReference type="NCBI Taxonomy" id="151549"/>
    <lineage>
        <taxon>Eukaryota</taxon>
        <taxon>Metazoa</taxon>
        <taxon>Ecdysozoa</taxon>
        <taxon>Arthropoda</taxon>
        <taxon>Hexapoda</taxon>
        <taxon>Insecta</taxon>
        <taxon>Pterygota</taxon>
        <taxon>Neoptera</taxon>
        <taxon>Endopterygota</taxon>
        <taxon>Lepidoptera</taxon>
        <taxon>Glossata</taxon>
        <taxon>Ditrysia</taxon>
        <taxon>Tineoidea</taxon>
        <taxon>Psychidae</taxon>
        <taxon>Oiketicinae</taxon>
        <taxon>Eumeta</taxon>
    </lineage>
</organism>
<dbReference type="EMBL" id="BGZK01000520">
    <property type="protein sequence ID" value="GBP48276.1"/>
    <property type="molecule type" value="Genomic_DNA"/>
</dbReference>
<keyword evidence="3" id="KW-1185">Reference proteome</keyword>
<dbReference type="Pfam" id="PF20146">
    <property type="entry name" value="NRF"/>
    <property type="match status" value="1"/>
</dbReference>
<dbReference type="AlphaFoldDB" id="A0A4C1WA56"/>
<name>A0A4C1WA56_EUMVA</name>
<sequence>MGGNDHAFSSGTHARSSLESSIKKKIVSVFDATAKLPSGILSGNGNQYGDFDECLGVEQPVAGKYCLASLQLTVGGDGRMGEVDRLVHSGHYIKSNLTDNKHLERDRIENNKSQSKLMSGLELELRTRREWEQTVKPD</sequence>
<proteinExistence type="predicted"/>
<accession>A0A4C1WA56</accession>
<reference evidence="2 3" key="1">
    <citation type="journal article" date="2019" name="Commun. Biol.">
        <title>The bagworm genome reveals a unique fibroin gene that provides high tensile strength.</title>
        <authorList>
            <person name="Kono N."/>
            <person name="Nakamura H."/>
            <person name="Ohtoshi R."/>
            <person name="Tomita M."/>
            <person name="Numata K."/>
            <person name="Arakawa K."/>
        </authorList>
    </citation>
    <scope>NUCLEOTIDE SEQUENCE [LARGE SCALE GENOMIC DNA]</scope>
</reference>
<dbReference type="Proteomes" id="UP000299102">
    <property type="component" value="Unassembled WGS sequence"/>
</dbReference>
<comment type="caution">
    <text evidence="2">The sequence shown here is derived from an EMBL/GenBank/DDBJ whole genome shotgun (WGS) entry which is preliminary data.</text>
</comment>
<gene>
    <name evidence="2" type="ORF">EVAR_42996_1</name>
</gene>
<feature type="domain" description="Nose resistant-to-fluoxetine protein N-terminal" evidence="1">
    <location>
        <begin position="25"/>
        <end position="94"/>
    </location>
</feature>
<evidence type="ECO:0000313" key="3">
    <source>
        <dbReference type="Proteomes" id="UP000299102"/>
    </source>
</evidence>
<evidence type="ECO:0000313" key="2">
    <source>
        <dbReference type="EMBL" id="GBP48276.1"/>
    </source>
</evidence>
<dbReference type="OrthoDB" id="4794873at2759"/>